<evidence type="ECO:0000313" key="2">
    <source>
        <dbReference type="EMBL" id="MDI6451950.1"/>
    </source>
</evidence>
<accession>A0AAW6U233</accession>
<keyword evidence="3" id="KW-1185">Reference proteome</keyword>
<dbReference type="NCBIfam" id="TIGR02206">
    <property type="entry name" value="intg_mem_TP0381"/>
    <property type="match status" value="1"/>
</dbReference>
<comment type="caution">
    <text evidence="2">The sequence shown here is derived from an EMBL/GenBank/DDBJ whole genome shotgun (WGS) entry which is preliminary data.</text>
</comment>
<dbReference type="EMBL" id="JASCXW010000001">
    <property type="protein sequence ID" value="MDI6451950.1"/>
    <property type="molecule type" value="Genomic_DNA"/>
</dbReference>
<organism evidence="2 3">
    <name type="scientific">Peloplasma aerotolerans</name>
    <dbReference type="NCBI Taxonomy" id="3044389"/>
    <lineage>
        <taxon>Bacteria</taxon>
        <taxon>Bacillati</taxon>
        <taxon>Mycoplasmatota</taxon>
        <taxon>Mollicutes</taxon>
        <taxon>Acholeplasmatales</taxon>
        <taxon>Acholeplasmataceae</taxon>
        <taxon>Peloplasma</taxon>
    </lineage>
</organism>
<reference evidence="2" key="1">
    <citation type="submission" date="2023-05" db="EMBL/GenBank/DDBJ databases">
        <title>Mariniplasma microaerophilum sp. nov., a novel anaerobic mollicute isolated from terrestrial mud volcano, Taman Peninsula, Russia.</title>
        <authorList>
            <person name="Khomyakova M.A."/>
            <person name="Merkel A.Y."/>
            <person name="Slobodkin A.I."/>
        </authorList>
    </citation>
    <scope>NUCLEOTIDE SEQUENCE</scope>
    <source>
        <strain evidence="2">M4Ah</strain>
    </source>
</reference>
<proteinExistence type="predicted"/>
<feature type="transmembrane region" description="Helical" evidence="1">
    <location>
        <begin position="13"/>
        <end position="34"/>
    </location>
</feature>
<feature type="transmembrane region" description="Helical" evidence="1">
    <location>
        <begin position="77"/>
        <end position="94"/>
    </location>
</feature>
<gene>
    <name evidence="2" type="ORF">QJ521_00105</name>
</gene>
<dbReference type="Proteomes" id="UP001431532">
    <property type="component" value="Unassembled WGS sequence"/>
</dbReference>
<evidence type="ECO:0000256" key="1">
    <source>
        <dbReference type="SAM" id="Phobius"/>
    </source>
</evidence>
<keyword evidence="1" id="KW-1133">Transmembrane helix</keyword>
<keyword evidence="1" id="KW-0812">Transmembrane</keyword>
<protein>
    <submittedName>
        <fullName evidence="2">TIGR02206 family membrane protein</fullName>
    </submittedName>
</protein>
<dbReference type="AlphaFoldDB" id="A0AAW6U233"/>
<evidence type="ECO:0000313" key="3">
    <source>
        <dbReference type="Proteomes" id="UP001431532"/>
    </source>
</evidence>
<feature type="transmembrane region" description="Helical" evidence="1">
    <location>
        <begin position="46"/>
        <end position="65"/>
    </location>
</feature>
<sequence>MFFFDPNLETFEMFTMAHLIPWLIVFIVIAFMVVFKDRISTKLDLYLRRSTAILMIFLEWMFYYWVFSTGTPDLTLLPLGVCALSMYITSYALWTKNEKVFQLIFPWAISGALISLVVANMSFSFPHFRYIHYFGNHGLFMLGNLYLLIVCKFSFNYKHLLKSSLVLFIYVVIIYPINFVLDTNHLFLREVPHEAAPLYSFLGTFWVLGFIFSIFMLFHVVYLPVFFYNKKRQFNP</sequence>
<feature type="transmembrane region" description="Helical" evidence="1">
    <location>
        <begin position="163"/>
        <end position="181"/>
    </location>
</feature>
<name>A0AAW6U233_9MOLU</name>
<feature type="transmembrane region" description="Helical" evidence="1">
    <location>
        <begin position="201"/>
        <end position="228"/>
    </location>
</feature>
<dbReference type="InterPro" id="IPR011737">
    <property type="entry name" value="CHP02206_TP0381"/>
</dbReference>
<feature type="transmembrane region" description="Helical" evidence="1">
    <location>
        <begin position="103"/>
        <end position="125"/>
    </location>
</feature>
<dbReference type="Pfam" id="PF14808">
    <property type="entry name" value="TMEM164"/>
    <property type="match status" value="1"/>
</dbReference>
<dbReference type="RefSeq" id="WP_282838331.1">
    <property type="nucleotide sequence ID" value="NZ_JASCXW010000001.1"/>
</dbReference>
<keyword evidence="1" id="KW-0472">Membrane</keyword>
<feature type="transmembrane region" description="Helical" evidence="1">
    <location>
        <begin position="131"/>
        <end position="151"/>
    </location>
</feature>